<dbReference type="EMBL" id="FNZK01000002">
    <property type="protein sequence ID" value="SEJ01238.1"/>
    <property type="molecule type" value="Genomic_DNA"/>
</dbReference>
<proteinExistence type="inferred from homology"/>
<sequence length="127" mass="14194">MEKIIPGYASENKGHYTPGIISNGMLYISGQLSIDPDTHKVANGGIEEHARLALANLDHILNESNCCRTDVIQCRIYISDIEQWDAVNRVYMEFFEEHKPARIVVPVGQLHFGCLVEIEAIAEVNGK</sequence>
<keyword evidence="3" id="KW-1185">Reference proteome</keyword>
<dbReference type="InterPro" id="IPR006175">
    <property type="entry name" value="YjgF/YER057c/UK114"/>
</dbReference>
<dbReference type="SUPFAM" id="SSF55298">
    <property type="entry name" value="YjgF-like"/>
    <property type="match status" value="1"/>
</dbReference>
<dbReference type="InterPro" id="IPR035959">
    <property type="entry name" value="RutC-like_sf"/>
</dbReference>
<evidence type="ECO:0000256" key="1">
    <source>
        <dbReference type="ARBA" id="ARBA00010552"/>
    </source>
</evidence>
<protein>
    <submittedName>
        <fullName evidence="2">Reactive intermediate/imine deaminase</fullName>
    </submittedName>
</protein>
<dbReference type="PANTHER" id="PTHR11803">
    <property type="entry name" value="2-IMINOBUTANOATE/2-IMINOPROPANOATE DEAMINASE RIDA"/>
    <property type="match status" value="1"/>
</dbReference>
<dbReference type="Pfam" id="PF01042">
    <property type="entry name" value="Ribonuc_L-PSP"/>
    <property type="match status" value="1"/>
</dbReference>
<gene>
    <name evidence="2" type="ORF">SAMN05660742_102268</name>
</gene>
<dbReference type="STRING" id="84035.SAMN05660742_102268"/>
<evidence type="ECO:0000313" key="2">
    <source>
        <dbReference type="EMBL" id="SEJ01238.1"/>
    </source>
</evidence>
<dbReference type="CDD" id="cd00448">
    <property type="entry name" value="YjgF_YER057c_UK114_family"/>
    <property type="match status" value="1"/>
</dbReference>
<dbReference type="FunFam" id="3.30.1330.40:FF:000001">
    <property type="entry name" value="L-PSP family endoribonuclease"/>
    <property type="match status" value="1"/>
</dbReference>
<dbReference type="Gene3D" id="3.30.1330.40">
    <property type="entry name" value="RutC-like"/>
    <property type="match status" value="1"/>
</dbReference>
<evidence type="ECO:0000313" key="3">
    <source>
        <dbReference type="Proteomes" id="UP000199662"/>
    </source>
</evidence>
<organism evidence="2 3">
    <name type="scientific">Propionispira arboris</name>
    <dbReference type="NCBI Taxonomy" id="84035"/>
    <lineage>
        <taxon>Bacteria</taxon>
        <taxon>Bacillati</taxon>
        <taxon>Bacillota</taxon>
        <taxon>Negativicutes</taxon>
        <taxon>Selenomonadales</taxon>
        <taxon>Selenomonadaceae</taxon>
        <taxon>Propionispira</taxon>
    </lineage>
</organism>
<reference evidence="2 3" key="1">
    <citation type="submission" date="2016-10" db="EMBL/GenBank/DDBJ databases">
        <authorList>
            <person name="de Groot N.N."/>
        </authorList>
    </citation>
    <scope>NUCLEOTIDE SEQUENCE [LARGE SCALE GENOMIC DNA]</scope>
    <source>
        <strain evidence="2 3">DSM 2179</strain>
    </source>
</reference>
<dbReference type="RefSeq" id="WP_091829167.1">
    <property type="nucleotide sequence ID" value="NZ_FNZK01000002.1"/>
</dbReference>
<accession>A0A1H6V9M1</accession>
<name>A0A1H6V9M1_9FIRM</name>
<dbReference type="PANTHER" id="PTHR11803:SF58">
    <property type="entry name" value="PROTEIN HMF1-RELATED"/>
    <property type="match status" value="1"/>
</dbReference>
<dbReference type="GO" id="GO:0019239">
    <property type="term" value="F:deaminase activity"/>
    <property type="evidence" value="ECO:0007669"/>
    <property type="project" value="TreeGrafter"/>
</dbReference>
<dbReference type="GO" id="GO:0005829">
    <property type="term" value="C:cytosol"/>
    <property type="evidence" value="ECO:0007669"/>
    <property type="project" value="TreeGrafter"/>
</dbReference>
<dbReference type="InterPro" id="IPR006056">
    <property type="entry name" value="RidA"/>
</dbReference>
<dbReference type="NCBIfam" id="TIGR00004">
    <property type="entry name" value="Rid family detoxifying hydrolase"/>
    <property type="match status" value="1"/>
</dbReference>
<dbReference type="AlphaFoldDB" id="A0A1H6V9M1"/>
<comment type="similarity">
    <text evidence="1">Belongs to the RutC family.</text>
</comment>
<dbReference type="Proteomes" id="UP000199662">
    <property type="component" value="Unassembled WGS sequence"/>
</dbReference>